<evidence type="ECO:0000313" key="2">
    <source>
        <dbReference type="Proteomes" id="UP000611629"/>
    </source>
</evidence>
<gene>
    <name evidence="1" type="ORF">HZF24_07410</name>
</gene>
<keyword evidence="2" id="KW-1185">Reference proteome</keyword>
<comment type="caution">
    <text evidence="1">The sequence shown here is derived from an EMBL/GenBank/DDBJ whole genome shotgun (WGS) entry which is preliminary data.</text>
</comment>
<protein>
    <submittedName>
        <fullName evidence="1">Competence protein ComK</fullName>
    </submittedName>
</protein>
<evidence type="ECO:0000313" key="1">
    <source>
        <dbReference type="EMBL" id="NYB73967.1"/>
    </source>
</evidence>
<dbReference type="Proteomes" id="UP000611629">
    <property type="component" value="Unassembled WGS sequence"/>
</dbReference>
<dbReference type="EMBL" id="JACBNQ010000005">
    <property type="protein sequence ID" value="NYB73967.1"/>
    <property type="molecule type" value="Genomic_DNA"/>
</dbReference>
<accession>A0A974BJL9</accession>
<reference evidence="1" key="1">
    <citation type="submission" date="2020-07" db="EMBL/GenBank/DDBJ databases">
        <title>Genomic analysis of a strain of Sedimentibacter Hydroxybenzoicus DSM7310.</title>
        <authorList>
            <person name="Ma S."/>
        </authorList>
    </citation>
    <scope>NUCLEOTIDE SEQUENCE</scope>
    <source>
        <strain evidence="1">DSM 7310</strain>
    </source>
</reference>
<sequence>MKKMLKFNEIEAMLPIYVKDTGNCTEILTKDESFIKSATIETCIKNLADYYNISLYHNRINYGSELGITNKVPIVINENMVYVYVNAREPIFRHDAAYGYVNINSVKEVFLKNGHAAILMNSGHVIQTRQSIKSLKRSILNGRLARDIYKEKHKKS</sequence>
<proteinExistence type="predicted"/>
<name>A0A974BJL9_SEDHY</name>
<dbReference type="Pfam" id="PF06338">
    <property type="entry name" value="ComK"/>
    <property type="match status" value="1"/>
</dbReference>
<dbReference type="RefSeq" id="WP_179237656.1">
    <property type="nucleotide sequence ID" value="NZ_JACBNQ010000005.1"/>
</dbReference>
<dbReference type="InterPro" id="IPR010461">
    <property type="entry name" value="ComK"/>
</dbReference>
<dbReference type="AlphaFoldDB" id="A0A974BJL9"/>
<organism evidence="1 2">
    <name type="scientific">Sedimentibacter hydroxybenzoicus DSM 7310</name>
    <dbReference type="NCBI Taxonomy" id="1123245"/>
    <lineage>
        <taxon>Bacteria</taxon>
        <taxon>Bacillati</taxon>
        <taxon>Bacillota</taxon>
        <taxon>Tissierellia</taxon>
        <taxon>Sedimentibacter</taxon>
    </lineage>
</organism>